<name>A0A9N9SGH2_PHACE</name>
<dbReference type="InterPro" id="IPR032050">
    <property type="entry name" value="DUF4797"/>
</dbReference>
<feature type="region of interest" description="Disordered" evidence="1">
    <location>
        <begin position="45"/>
        <end position="131"/>
    </location>
</feature>
<evidence type="ECO:0000313" key="4">
    <source>
        <dbReference type="Proteomes" id="UP001153737"/>
    </source>
</evidence>
<evidence type="ECO:0000313" key="3">
    <source>
        <dbReference type="EMBL" id="CAG9819330.1"/>
    </source>
</evidence>
<feature type="compositionally biased region" description="Polar residues" evidence="1">
    <location>
        <begin position="16"/>
        <end position="26"/>
    </location>
</feature>
<evidence type="ECO:0000256" key="1">
    <source>
        <dbReference type="SAM" id="MobiDB-lite"/>
    </source>
</evidence>
<dbReference type="OrthoDB" id="8197399at2759"/>
<feature type="compositionally biased region" description="Low complexity" evidence="1">
    <location>
        <begin position="62"/>
        <end position="112"/>
    </location>
</feature>
<gene>
    <name evidence="3" type="ORF">PHAECO_LOCUS6302</name>
</gene>
<accession>A0A9N9SGH2</accession>
<reference evidence="3" key="1">
    <citation type="submission" date="2022-01" db="EMBL/GenBank/DDBJ databases">
        <authorList>
            <person name="King R."/>
        </authorList>
    </citation>
    <scope>NUCLEOTIDE SEQUENCE</scope>
</reference>
<sequence length="206" mass="22633">MPSTNSLVLTSIPPDSRSTSPMTMNPSPCREIRGIRLFRAISRKLSRRSEVDGSYPVDSDCRSSSADSNSDSSSSGRSSRLKKGSSSGDSGFRSVSPNQMSSSSSSSSVSGSDNQQRPRHHHSTSAESIRKVFQSLNLNVRSRSCTNTKEKRKNVKPAPKRILRQPMTYTYVKGLSGLPTQRIPRTRQMLNPCGCGMQYNMPGLNR</sequence>
<organism evidence="3 4">
    <name type="scientific">Phaedon cochleariae</name>
    <name type="common">Mustard beetle</name>
    <dbReference type="NCBI Taxonomy" id="80249"/>
    <lineage>
        <taxon>Eukaryota</taxon>
        <taxon>Metazoa</taxon>
        <taxon>Ecdysozoa</taxon>
        <taxon>Arthropoda</taxon>
        <taxon>Hexapoda</taxon>
        <taxon>Insecta</taxon>
        <taxon>Pterygota</taxon>
        <taxon>Neoptera</taxon>
        <taxon>Endopterygota</taxon>
        <taxon>Coleoptera</taxon>
        <taxon>Polyphaga</taxon>
        <taxon>Cucujiformia</taxon>
        <taxon>Chrysomeloidea</taxon>
        <taxon>Chrysomelidae</taxon>
        <taxon>Chrysomelinae</taxon>
        <taxon>Chrysomelini</taxon>
        <taxon>Phaedon</taxon>
    </lineage>
</organism>
<feature type="domain" description="DUF4797" evidence="2">
    <location>
        <begin position="159"/>
        <end position="195"/>
    </location>
</feature>
<keyword evidence="4" id="KW-1185">Reference proteome</keyword>
<evidence type="ECO:0000259" key="2">
    <source>
        <dbReference type="Pfam" id="PF16051"/>
    </source>
</evidence>
<reference evidence="3" key="2">
    <citation type="submission" date="2022-10" db="EMBL/GenBank/DDBJ databases">
        <authorList>
            <consortium name="ENA_rothamsted_submissions"/>
            <consortium name="culmorum"/>
            <person name="King R."/>
        </authorList>
    </citation>
    <scope>NUCLEOTIDE SEQUENCE</scope>
</reference>
<feature type="region of interest" description="Disordered" evidence="1">
    <location>
        <begin position="1"/>
        <end position="33"/>
    </location>
</feature>
<dbReference type="Proteomes" id="UP001153737">
    <property type="component" value="Chromosome 2"/>
</dbReference>
<dbReference type="AlphaFoldDB" id="A0A9N9SGH2"/>
<dbReference type="EMBL" id="OU896708">
    <property type="protein sequence ID" value="CAG9819330.1"/>
    <property type="molecule type" value="Genomic_DNA"/>
</dbReference>
<dbReference type="Pfam" id="PF16051">
    <property type="entry name" value="DUF4797"/>
    <property type="match status" value="1"/>
</dbReference>
<proteinExistence type="predicted"/>
<protein>
    <recommendedName>
        <fullName evidence="2">DUF4797 domain-containing protein</fullName>
    </recommendedName>
</protein>